<dbReference type="InterPro" id="IPR020946">
    <property type="entry name" value="Flavin_mOase-like"/>
</dbReference>
<dbReference type="PANTHER" id="PTHR42877">
    <property type="entry name" value="L-ORNITHINE N(5)-MONOOXYGENASE-RELATED"/>
    <property type="match status" value="1"/>
</dbReference>
<dbReference type="Gene3D" id="3.50.50.60">
    <property type="entry name" value="FAD/NAD(P)-binding domain"/>
    <property type="match status" value="2"/>
</dbReference>
<gene>
    <name evidence="5" type="ORF">ACFQGD_17720</name>
</gene>
<name>A0ABW2C2Y6_9PSEU</name>
<keyword evidence="6" id="KW-1185">Reference proteome</keyword>
<dbReference type="GO" id="GO:0004497">
    <property type="term" value="F:monooxygenase activity"/>
    <property type="evidence" value="ECO:0007669"/>
    <property type="project" value="UniProtKB-KW"/>
</dbReference>
<dbReference type="PRINTS" id="PR00469">
    <property type="entry name" value="PNDRDTASEII"/>
</dbReference>
<evidence type="ECO:0000256" key="2">
    <source>
        <dbReference type="ARBA" id="ARBA00022630"/>
    </source>
</evidence>
<evidence type="ECO:0000256" key="3">
    <source>
        <dbReference type="ARBA" id="ARBA00022827"/>
    </source>
</evidence>
<keyword evidence="3" id="KW-0274">FAD</keyword>
<dbReference type="InterPro" id="IPR051209">
    <property type="entry name" value="FAD-bind_Monooxygenase_sf"/>
</dbReference>
<evidence type="ECO:0000313" key="6">
    <source>
        <dbReference type="Proteomes" id="UP001596337"/>
    </source>
</evidence>
<keyword evidence="5" id="KW-0503">Monooxygenase</keyword>
<dbReference type="EMBL" id="JBHSXX010000001">
    <property type="protein sequence ID" value="MFC6868985.1"/>
    <property type="molecule type" value="Genomic_DNA"/>
</dbReference>
<evidence type="ECO:0000256" key="1">
    <source>
        <dbReference type="ARBA" id="ARBA00010139"/>
    </source>
</evidence>
<dbReference type="PRINTS" id="PR00368">
    <property type="entry name" value="FADPNR"/>
</dbReference>
<dbReference type="PANTHER" id="PTHR42877:SF4">
    <property type="entry name" value="FAD_NAD(P)-BINDING DOMAIN-CONTAINING PROTEIN-RELATED"/>
    <property type="match status" value="1"/>
</dbReference>
<dbReference type="Proteomes" id="UP001596337">
    <property type="component" value="Unassembled WGS sequence"/>
</dbReference>
<accession>A0ABW2C2Y6</accession>
<keyword evidence="2" id="KW-0285">Flavoprotein</keyword>
<comment type="caution">
    <text evidence="5">The sequence shown here is derived from an EMBL/GenBank/DDBJ whole genome shotgun (WGS) entry which is preliminary data.</text>
</comment>
<keyword evidence="4 5" id="KW-0560">Oxidoreductase</keyword>
<organism evidence="5 6">
    <name type="scientific">Haloechinothrix salitolerans</name>
    <dbReference type="NCBI Taxonomy" id="926830"/>
    <lineage>
        <taxon>Bacteria</taxon>
        <taxon>Bacillati</taxon>
        <taxon>Actinomycetota</taxon>
        <taxon>Actinomycetes</taxon>
        <taxon>Pseudonocardiales</taxon>
        <taxon>Pseudonocardiaceae</taxon>
        <taxon>Haloechinothrix</taxon>
    </lineage>
</organism>
<reference evidence="6" key="1">
    <citation type="journal article" date="2019" name="Int. J. Syst. Evol. Microbiol.">
        <title>The Global Catalogue of Microorganisms (GCM) 10K type strain sequencing project: providing services to taxonomists for standard genome sequencing and annotation.</title>
        <authorList>
            <consortium name="The Broad Institute Genomics Platform"/>
            <consortium name="The Broad Institute Genome Sequencing Center for Infectious Disease"/>
            <person name="Wu L."/>
            <person name="Ma J."/>
        </authorList>
    </citation>
    <scope>NUCLEOTIDE SEQUENCE [LARGE SCALE GENOMIC DNA]</scope>
    <source>
        <strain evidence="6">KCTC 32255</strain>
    </source>
</reference>
<evidence type="ECO:0000256" key="4">
    <source>
        <dbReference type="ARBA" id="ARBA00023002"/>
    </source>
</evidence>
<evidence type="ECO:0000313" key="5">
    <source>
        <dbReference type="EMBL" id="MFC6868985.1"/>
    </source>
</evidence>
<dbReference type="RefSeq" id="WP_345403007.1">
    <property type="nucleotide sequence ID" value="NZ_BAABLA010000113.1"/>
</dbReference>
<proteinExistence type="inferred from homology"/>
<dbReference type="SUPFAM" id="SSF51905">
    <property type="entry name" value="FAD/NAD(P)-binding domain"/>
    <property type="match status" value="1"/>
</dbReference>
<comment type="similarity">
    <text evidence="1">Belongs to the FAD-binding monooxygenase family.</text>
</comment>
<dbReference type="InterPro" id="IPR036188">
    <property type="entry name" value="FAD/NAD-bd_sf"/>
</dbReference>
<protein>
    <submittedName>
        <fullName evidence="5">Flavin-containing monooxygenase</fullName>
        <ecNumber evidence="5">1.14.13.-</ecNumber>
    </submittedName>
</protein>
<dbReference type="Pfam" id="PF00743">
    <property type="entry name" value="FMO-like"/>
    <property type="match status" value="1"/>
</dbReference>
<dbReference type="EC" id="1.14.13.-" evidence="5"/>
<sequence length="505" mass="56943">MGGTSCDATRSRESDFAMFRMPSVIVIGAGMSGLCMAVKLRRAGITDFTVLEKASDVGGTWRDNTYPGLRCDVPSAFYQYFFDRNPDWSHFFAAGDEIQDYFRGVVDRFALREHIELDTEVTRAEFAEGRWRVRTADGRTREADFLISASGVLHHPVVPDIPGLDSFDGAWFHTARWDHSVSLADKRVGVVGTGSTGVQIVSELGGSVPKLSLFQRTPQWVLPVPNWRNDRLTRALRSRFPALTSLEYRLIEGIFSILVAAVTRPGWQRTMISKLCELNLRTVRDQDLRRKLTPDYQAMCKRLVMSPSFYRAVRRPGVEVITERIDHVEPRGVVTTDGTLHEVDVLALATGFDSHAYLRPVELVGPTGRTLSDAWSEGPRAYRTVALPEFPNLFLLMGPHSPVGNFSLVPIAEVQADYAISWIRAWQRGEYTTAAPTREATDDYNARLRAAMPNTVWATGCQSWYLGKDGLPEVWPWSPHRHARMLRDRHTDEFVVDPAQEGVWR</sequence>